<keyword evidence="4" id="KW-1185">Reference proteome</keyword>
<feature type="compositionally biased region" description="Polar residues" evidence="1">
    <location>
        <begin position="255"/>
        <end position="265"/>
    </location>
</feature>
<evidence type="ECO:0000313" key="3">
    <source>
        <dbReference type="EMBL" id="MEL0617842.1"/>
    </source>
</evidence>
<dbReference type="EMBL" id="JBAKAP010000015">
    <property type="protein sequence ID" value="MEL0617842.1"/>
    <property type="molecule type" value="Genomic_DNA"/>
</dbReference>
<dbReference type="Proteomes" id="UP001378242">
    <property type="component" value="Unassembled WGS sequence"/>
</dbReference>
<gene>
    <name evidence="3" type="ORF">V6243_13505</name>
</gene>
<feature type="chain" id="PRO_5045294457" description="DUF3108 domain-containing protein" evidence="2">
    <location>
        <begin position="46"/>
        <end position="265"/>
    </location>
</feature>
<protein>
    <recommendedName>
        <fullName evidence="5">DUF3108 domain-containing protein</fullName>
    </recommendedName>
</protein>
<dbReference type="RefSeq" id="WP_341542642.1">
    <property type="nucleotide sequence ID" value="NZ_JBAKAP010000015.1"/>
</dbReference>
<feature type="signal peptide" evidence="2">
    <location>
        <begin position="1"/>
        <end position="45"/>
    </location>
</feature>
<comment type="caution">
    <text evidence="3">The sequence shown here is derived from an EMBL/GenBank/DDBJ whole genome shotgun (WGS) entry which is preliminary data.</text>
</comment>
<reference evidence="3 4" key="1">
    <citation type="submission" date="2024-02" db="EMBL/GenBank/DDBJ databases">
        <title>Bacteria isolated from the canopy kelp, Nereocystis luetkeana.</title>
        <authorList>
            <person name="Pfister C.A."/>
            <person name="Younker I.T."/>
            <person name="Light S.H."/>
        </authorList>
    </citation>
    <scope>NUCLEOTIDE SEQUENCE [LARGE SCALE GENOMIC DNA]</scope>
    <source>
        <strain evidence="3 4">TI.5.07</strain>
    </source>
</reference>
<evidence type="ECO:0008006" key="5">
    <source>
        <dbReference type="Google" id="ProtNLM"/>
    </source>
</evidence>
<accession>A0ABU9GI88</accession>
<feature type="region of interest" description="Disordered" evidence="1">
    <location>
        <begin position="243"/>
        <end position="265"/>
    </location>
</feature>
<evidence type="ECO:0000313" key="4">
    <source>
        <dbReference type="Proteomes" id="UP001378242"/>
    </source>
</evidence>
<name>A0ABU9GI88_COBMA</name>
<sequence>MLALVPRRIHWTRLRRIPSPCRLNGWLGAMLLGSALLSTAQQASADVSSAESPVPFTAQYTLVLDGWPDVPITQRISQSGELYIASMEASIKVASGYEQGRFFLKEGQLQPAGYRSGYRLAGIGKDYSREAPEPDETLLPDRQTLLVLLSQQADAQWAAGSCLTGAPCALEYLDHKGRTRTLMYEIQAQESRVAAGQTFRTLRLDTWRKHRDQKHYRLWLAPRWPGLMVALDYLDYEDSPAGEVPERSAHLTLDRLSSSRRQASP</sequence>
<feature type="compositionally biased region" description="Basic and acidic residues" evidence="1">
    <location>
        <begin position="244"/>
        <end position="253"/>
    </location>
</feature>
<evidence type="ECO:0000256" key="2">
    <source>
        <dbReference type="SAM" id="SignalP"/>
    </source>
</evidence>
<keyword evidence="2" id="KW-0732">Signal</keyword>
<evidence type="ECO:0000256" key="1">
    <source>
        <dbReference type="SAM" id="MobiDB-lite"/>
    </source>
</evidence>
<organism evidence="3 4">
    <name type="scientific">Cobetia marina</name>
    <name type="common">Deleya marina</name>
    <dbReference type="NCBI Taxonomy" id="28258"/>
    <lineage>
        <taxon>Bacteria</taxon>
        <taxon>Pseudomonadati</taxon>
        <taxon>Pseudomonadota</taxon>
        <taxon>Gammaproteobacteria</taxon>
        <taxon>Oceanospirillales</taxon>
        <taxon>Halomonadaceae</taxon>
        <taxon>Cobetia</taxon>
    </lineage>
</organism>
<proteinExistence type="predicted"/>